<proteinExistence type="predicted"/>
<feature type="domain" description="DUF1540" evidence="1">
    <location>
        <begin position="5"/>
        <end position="42"/>
    </location>
</feature>
<dbReference type="AlphaFoldDB" id="A0A7G9FYP7"/>
<sequence length="106" mass="11452">MADLKCVVENCTYNKDCLCSKGDIMVGGKHACDCDGTCCESFAQKREGRDSFSSSLSHPSHTISIDCEAVKCIYNSNYKCVADHVDIKGCGASDCRETACATFSEK</sequence>
<dbReference type="InterPro" id="IPR011437">
    <property type="entry name" value="DUF1540"/>
</dbReference>
<evidence type="ECO:0000259" key="1">
    <source>
        <dbReference type="Pfam" id="PF07561"/>
    </source>
</evidence>
<accession>A0A7G9FYP7</accession>
<evidence type="ECO:0000313" key="2">
    <source>
        <dbReference type="EMBL" id="QNM03679.1"/>
    </source>
</evidence>
<feature type="domain" description="DUF1540" evidence="1">
    <location>
        <begin position="65"/>
        <end position="103"/>
    </location>
</feature>
<evidence type="ECO:0000313" key="3">
    <source>
        <dbReference type="Proteomes" id="UP000515981"/>
    </source>
</evidence>
<keyword evidence="3" id="KW-1185">Reference proteome</keyword>
<dbReference type="RefSeq" id="WP_249326872.1">
    <property type="nucleotide sequence ID" value="NZ_CP060633.1"/>
</dbReference>
<reference evidence="2 3" key="1">
    <citation type="submission" date="2020-08" db="EMBL/GenBank/DDBJ databases">
        <authorList>
            <person name="Liu C."/>
            <person name="Sun Q."/>
        </authorList>
    </citation>
    <scope>NUCLEOTIDE SEQUENCE [LARGE SCALE GENOMIC DNA]</scope>
    <source>
        <strain evidence="2 3">NSJ-8</strain>
    </source>
</reference>
<organism evidence="2 3">
    <name type="scientific">Simiaoa sunii</name>
    <dbReference type="NCBI Taxonomy" id="2763672"/>
    <lineage>
        <taxon>Bacteria</taxon>
        <taxon>Bacillati</taxon>
        <taxon>Bacillota</taxon>
        <taxon>Clostridia</taxon>
        <taxon>Lachnospirales</taxon>
        <taxon>Lachnospiraceae</taxon>
        <taxon>Simiaoa</taxon>
    </lineage>
</organism>
<dbReference type="EMBL" id="CP060633">
    <property type="protein sequence ID" value="QNM03679.1"/>
    <property type="molecule type" value="Genomic_DNA"/>
</dbReference>
<dbReference type="KEGG" id="ssun:H9Q77_06210"/>
<dbReference type="Pfam" id="PF07561">
    <property type="entry name" value="DUF1540"/>
    <property type="match status" value="2"/>
</dbReference>
<gene>
    <name evidence="2" type="ORF">H9Q77_06210</name>
</gene>
<dbReference type="Proteomes" id="UP000515981">
    <property type="component" value="Chromosome"/>
</dbReference>
<protein>
    <submittedName>
        <fullName evidence="2">DUF1540 domain-containing protein</fullName>
    </submittedName>
</protein>
<name>A0A7G9FYP7_9FIRM</name>